<proteinExistence type="predicted"/>
<dbReference type="OrthoDB" id="1028281at2759"/>
<dbReference type="InterPro" id="IPR017451">
    <property type="entry name" value="F-box-assoc_interact_dom"/>
</dbReference>
<accession>A0A8T1XVH0</accession>
<dbReference type="Proteomes" id="UP000694251">
    <property type="component" value="Chromosome 13"/>
</dbReference>
<dbReference type="SMART" id="SM00256">
    <property type="entry name" value="FBOX"/>
    <property type="match status" value="1"/>
</dbReference>
<dbReference type="NCBIfam" id="TIGR01640">
    <property type="entry name" value="F_box_assoc_1"/>
    <property type="match status" value="1"/>
</dbReference>
<comment type="caution">
    <text evidence="2">The sequence shown here is derived from an EMBL/GenBank/DDBJ whole genome shotgun (WGS) entry which is preliminary data.</text>
</comment>
<evidence type="ECO:0000313" key="2">
    <source>
        <dbReference type="EMBL" id="KAG7538926.1"/>
    </source>
</evidence>
<dbReference type="PROSITE" id="PS50181">
    <property type="entry name" value="FBOX"/>
    <property type="match status" value="1"/>
</dbReference>
<feature type="domain" description="F-box" evidence="1">
    <location>
        <begin position="17"/>
        <end position="64"/>
    </location>
</feature>
<dbReference type="PANTHER" id="PTHR31111:SF125">
    <property type="entry name" value="F-BOX PROTEIN CPR30-LIKE"/>
    <property type="match status" value="1"/>
</dbReference>
<dbReference type="AlphaFoldDB" id="A0A8T1XVH0"/>
<reference evidence="2 3" key="1">
    <citation type="submission" date="2020-12" db="EMBL/GenBank/DDBJ databases">
        <title>Concerted genomic and epigenomic changes stabilize Arabidopsis allopolyploids.</title>
        <authorList>
            <person name="Chen Z."/>
        </authorList>
    </citation>
    <scope>NUCLEOTIDE SEQUENCE [LARGE SCALE GENOMIC DNA]</scope>
    <source>
        <strain evidence="2">As9502</strain>
        <tissue evidence="2">Leaf</tissue>
    </source>
</reference>
<dbReference type="Pfam" id="PF08268">
    <property type="entry name" value="FBA_3"/>
    <property type="match status" value="1"/>
</dbReference>
<keyword evidence="3" id="KW-1185">Reference proteome</keyword>
<sequence>MIISSHNLLNVVAALITAGDVNIPLDLTVEILKKLPAKSLVRFQCVSKQWSTIIGTCKDFINSIVTRSLAQLRCDLHFIFHHCSSDPFFFFSSTYHQKEHSLPIPRQCQCGMFEYQYVRGLFCCSSLAFNDLVKIYNPTTRQSVSLPEIKYPSNKRFCFFGYDHVMNQYKVMWVINGLEDQSSEHVCQVFTLGDPMKQWRNIQGIGNHSPTVSGVLHINGTTYYGARIPPKNPSGEVTLLSFDFSNGGQMWVMENAEKQEWSKTIFCLPEYPLQGLRCPRFSGVTLGGEIFILQLIYDPNDPLYVYYYDPEQHSARRTEIQGTSPRSDSMLLVGVPDHVENTMRL</sequence>
<dbReference type="EMBL" id="JAEFBJ010000013">
    <property type="protein sequence ID" value="KAG7538926.1"/>
    <property type="molecule type" value="Genomic_DNA"/>
</dbReference>
<dbReference type="CDD" id="cd22157">
    <property type="entry name" value="F-box_AtFBW1-like"/>
    <property type="match status" value="1"/>
</dbReference>
<dbReference type="PANTHER" id="PTHR31111">
    <property type="entry name" value="BNAA05G37150D PROTEIN-RELATED"/>
    <property type="match status" value="1"/>
</dbReference>
<protein>
    <submittedName>
        <fullName evidence="2">F-box domain</fullName>
    </submittedName>
</protein>
<dbReference type="InterPro" id="IPR013187">
    <property type="entry name" value="F-box-assoc_dom_typ3"/>
</dbReference>
<dbReference type="Pfam" id="PF00646">
    <property type="entry name" value="F-box"/>
    <property type="match status" value="1"/>
</dbReference>
<evidence type="ECO:0000259" key="1">
    <source>
        <dbReference type="PROSITE" id="PS50181"/>
    </source>
</evidence>
<name>A0A8T1XVH0_ARASU</name>
<evidence type="ECO:0000313" key="3">
    <source>
        <dbReference type="Proteomes" id="UP000694251"/>
    </source>
</evidence>
<dbReference type="InterPro" id="IPR001810">
    <property type="entry name" value="F-box_dom"/>
</dbReference>
<gene>
    <name evidence="2" type="ORF">ISN44_As13g026360</name>
</gene>
<organism evidence="2 3">
    <name type="scientific">Arabidopsis suecica</name>
    <name type="common">Swedish thale-cress</name>
    <name type="synonym">Cardaminopsis suecica</name>
    <dbReference type="NCBI Taxonomy" id="45249"/>
    <lineage>
        <taxon>Eukaryota</taxon>
        <taxon>Viridiplantae</taxon>
        <taxon>Streptophyta</taxon>
        <taxon>Embryophyta</taxon>
        <taxon>Tracheophyta</taxon>
        <taxon>Spermatophyta</taxon>
        <taxon>Magnoliopsida</taxon>
        <taxon>eudicotyledons</taxon>
        <taxon>Gunneridae</taxon>
        <taxon>Pentapetalae</taxon>
        <taxon>rosids</taxon>
        <taxon>malvids</taxon>
        <taxon>Brassicales</taxon>
        <taxon>Brassicaceae</taxon>
        <taxon>Camelineae</taxon>
        <taxon>Arabidopsis</taxon>
    </lineage>
</organism>